<dbReference type="InterPro" id="IPR023996">
    <property type="entry name" value="TonB-dep_OMP_SusC/RagA"/>
</dbReference>
<dbReference type="AlphaFoldDB" id="A0A7Y0AHV8"/>
<evidence type="ECO:0000256" key="9">
    <source>
        <dbReference type="ARBA" id="ARBA00023237"/>
    </source>
</evidence>
<keyword evidence="16" id="KW-1185">Reference proteome</keyword>
<comment type="caution">
    <text evidence="15">The sequence shown here is derived from an EMBL/GenBank/DDBJ whole genome shotgun (WGS) entry which is preliminary data.</text>
</comment>
<keyword evidence="2 10" id="KW-0813">Transport</keyword>
<evidence type="ECO:0000256" key="4">
    <source>
        <dbReference type="ARBA" id="ARBA00022692"/>
    </source>
</evidence>
<protein>
    <submittedName>
        <fullName evidence="15">SusC/RagA family TonB-linked outer membrane protein</fullName>
    </submittedName>
</protein>
<dbReference type="InterPro" id="IPR000531">
    <property type="entry name" value="Beta-barrel_TonB"/>
</dbReference>
<keyword evidence="8" id="KW-0675">Receptor</keyword>
<dbReference type="InterPro" id="IPR023997">
    <property type="entry name" value="TonB-dep_OMP_SusC/RagA_CS"/>
</dbReference>
<evidence type="ECO:0000313" key="15">
    <source>
        <dbReference type="EMBL" id="NML67673.1"/>
    </source>
</evidence>
<name>A0A7Y0AHV8_9BACT</name>
<dbReference type="PROSITE" id="PS52016">
    <property type="entry name" value="TONB_DEPENDENT_REC_3"/>
    <property type="match status" value="1"/>
</dbReference>
<keyword evidence="6 11" id="KW-0798">TonB box</keyword>
<dbReference type="EMBL" id="JABBGH010000003">
    <property type="protein sequence ID" value="NML67673.1"/>
    <property type="molecule type" value="Genomic_DNA"/>
</dbReference>
<dbReference type="RefSeq" id="WP_169533324.1">
    <property type="nucleotide sequence ID" value="NZ_JABBGH010000003.1"/>
</dbReference>
<dbReference type="PANTHER" id="PTHR30069">
    <property type="entry name" value="TONB-DEPENDENT OUTER MEMBRANE RECEPTOR"/>
    <property type="match status" value="1"/>
</dbReference>
<evidence type="ECO:0000256" key="1">
    <source>
        <dbReference type="ARBA" id="ARBA00004571"/>
    </source>
</evidence>
<keyword evidence="9 10" id="KW-0998">Cell outer membrane</keyword>
<evidence type="ECO:0000256" key="10">
    <source>
        <dbReference type="PROSITE-ProRule" id="PRU01360"/>
    </source>
</evidence>
<dbReference type="GO" id="GO:0044718">
    <property type="term" value="P:siderophore transmembrane transport"/>
    <property type="evidence" value="ECO:0007669"/>
    <property type="project" value="TreeGrafter"/>
</dbReference>
<evidence type="ECO:0000256" key="8">
    <source>
        <dbReference type="ARBA" id="ARBA00023170"/>
    </source>
</evidence>
<dbReference type="GO" id="GO:0009279">
    <property type="term" value="C:cell outer membrane"/>
    <property type="evidence" value="ECO:0007669"/>
    <property type="project" value="UniProtKB-SubCell"/>
</dbReference>
<dbReference type="Gene3D" id="2.60.40.1120">
    <property type="entry name" value="Carboxypeptidase-like, regulatory domain"/>
    <property type="match status" value="1"/>
</dbReference>
<dbReference type="InterPro" id="IPR012910">
    <property type="entry name" value="Plug_dom"/>
</dbReference>
<dbReference type="Pfam" id="PF07715">
    <property type="entry name" value="Plug"/>
    <property type="match status" value="1"/>
</dbReference>
<proteinExistence type="inferred from homology"/>
<feature type="domain" description="TonB-dependent receptor plug" evidence="14">
    <location>
        <begin position="128"/>
        <end position="262"/>
    </location>
</feature>
<feature type="chain" id="PRO_5031475459" evidence="12">
    <location>
        <begin position="24"/>
        <end position="1066"/>
    </location>
</feature>
<dbReference type="NCBIfam" id="TIGR04057">
    <property type="entry name" value="SusC_RagA_signa"/>
    <property type="match status" value="1"/>
</dbReference>
<organism evidence="15 16">
    <name type="scientific">Hymenobacter polaris</name>
    <dbReference type="NCBI Taxonomy" id="2682546"/>
    <lineage>
        <taxon>Bacteria</taxon>
        <taxon>Pseudomonadati</taxon>
        <taxon>Bacteroidota</taxon>
        <taxon>Cytophagia</taxon>
        <taxon>Cytophagales</taxon>
        <taxon>Hymenobacteraceae</taxon>
        <taxon>Hymenobacter</taxon>
    </lineage>
</organism>
<dbReference type="SUPFAM" id="SSF49464">
    <property type="entry name" value="Carboxypeptidase regulatory domain-like"/>
    <property type="match status" value="1"/>
</dbReference>
<feature type="domain" description="TonB-dependent receptor-like beta-barrel" evidence="13">
    <location>
        <begin position="429"/>
        <end position="882"/>
    </location>
</feature>
<evidence type="ECO:0000259" key="13">
    <source>
        <dbReference type="Pfam" id="PF00593"/>
    </source>
</evidence>
<evidence type="ECO:0000256" key="7">
    <source>
        <dbReference type="ARBA" id="ARBA00023136"/>
    </source>
</evidence>
<evidence type="ECO:0000256" key="2">
    <source>
        <dbReference type="ARBA" id="ARBA00022448"/>
    </source>
</evidence>
<evidence type="ECO:0000256" key="3">
    <source>
        <dbReference type="ARBA" id="ARBA00022452"/>
    </source>
</evidence>
<dbReference type="InterPro" id="IPR008969">
    <property type="entry name" value="CarboxyPept-like_regulatory"/>
</dbReference>
<dbReference type="InterPro" id="IPR039426">
    <property type="entry name" value="TonB-dep_rcpt-like"/>
</dbReference>
<dbReference type="InterPro" id="IPR037066">
    <property type="entry name" value="Plug_dom_sf"/>
</dbReference>
<dbReference type="Pfam" id="PF13715">
    <property type="entry name" value="CarbopepD_reg_2"/>
    <property type="match status" value="1"/>
</dbReference>
<sequence length="1066" mass="113169">MKKRYLLPFAVLPGVLLSPPGLAQTSPTAQTPSPVGTVTGTVRQESDRTTLPGVNVLVKGTSNGTSTNADGKFTLTNVPAGATLVFSFVGYVSVERRAGSGPLDVSLRADASDLDEVVVLGYGIKDEQRNLVTATQTVTGQSIVDSRQTNVVNALQGKVAGVNITSSGGGAGEGASIVIRGGTSLDGDNQPLFIIDGLIMDNSSFQESTAPGGGSAFNGLLGRSVGAANRAGDLNPEDIASMTILKGPAAAALYGLRAANGAVVITTKKGTAGRTQLNYRTQFSVDEVNRLPKMQGLYGQGSNGVYDATTRSSFGPQFAPGQPVYDNLGNFFQKGYAAQNYLTMSGGSDKATFFASASNLVQRGVTPGSRYDKTTVRISGSAQISPKLSITGSAQYLNSGATRPVQGPGLISTSGTLGSGGFLLSLLNWPRNDDARNYLNADGSRRRLLPLSGAAVDADADNPYWTAAKNPQSDRTNRFIGNTLLSFSPTKWLTLSHNIGVDVYTSRNTSVRAVGTSLPGNQNGGLAETVDQNRVLTATTLATFNKSFGTFLSGSLILGNTIEENRDQAVDYVGLIFQNPDFIGLNNTVNRNALQRDALRRLIGNFGRLNFTLFNQLIIELQGRYDQSSTLPRPDEGKIFGKGFFYGSAAAGYEFTKILGLDQSPVLNYGKIRASVADVGRDTGPYRVQSPLTTNTYIGGGFRNDFYGSNPILKPERTRTYEAGINLQFLQNRLSLDFNYYASRTTDQLIAPRVSQATGFILQYINGGTVTNRGVEISLSGTPVRTASGFNWDVLANFYHNTNNVESLPSPLTVVYQSDTFITNVHEGGAFPGHPISGIASTDYVRVADPSSPYNGQVIINAATGLPTFSSAFVYAGNRAPRFTTQLTNTFSYHGLVFTSLLDFRVGGVVVNGNDYYQTGVGTSTRTLDRYKTVTFDGVVASGKDANGNTTYTPNTRPAELTQAYYTGNLAQVGTPFIEDGSWARLRYVTLSYALPTKWLGGPSSFLKSLELSVTGRNLVLLTRYSGADPETASAGAGVRGGGSGGIDYGNIPATRGVDMGLRVNF</sequence>
<evidence type="ECO:0000259" key="14">
    <source>
        <dbReference type="Pfam" id="PF07715"/>
    </source>
</evidence>
<evidence type="ECO:0000256" key="12">
    <source>
        <dbReference type="SAM" id="SignalP"/>
    </source>
</evidence>
<accession>A0A7Y0AHV8</accession>
<evidence type="ECO:0000256" key="5">
    <source>
        <dbReference type="ARBA" id="ARBA00022729"/>
    </source>
</evidence>
<evidence type="ECO:0000256" key="11">
    <source>
        <dbReference type="RuleBase" id="RU003357"/>
    </source>
</evidence>
<keyword evidence="5 12" id="KW-0732">Signal</keyword>
<dbReference type="Gene3D" id="2.40.170.20">
    <property type="entry name" value="TonB-dependent receptor, beta-barrel domain"/>
    <property type="match status" value="1"/>
</dbReference>
<dbReference type="Gene3D" id="2.170.130.10">
    <property type="entry name" value="TonB-dependent receptor, plug domain"/>
    <property type="match status" value="1"/>
</dbReference>
<comment type="similarity">
    <text evidence="10 11">Belongs to the TonB-dependent receptor family.</text>
</comment>
<keyword evidence="3 10" id="KW-1134">Transmembrane beta strand</keyword>
<evidence type="ECO:0000256" key="6">
    <source>
        <dbReference type="ARBA" id="ARBA00023077"/>
    </source>
</evidence>
<dbReference type="Pfam" id="PF00593">
    <property type="entry name" value="TonB_dep_Rec_b-barrel"/>
    <property type="match status" value="1"/>
</dbReference>
<dbReference type="InterPro" id="IPR036942">
    <property type="entry name" value="Beta-barrel_TonB_sf"/>
</dbReference>
<evidence type="ECO:0000313" key="16">
    <source>
        <dbReference type="Proteomes" id="UP000559626"/>
    </source>
</evidence>
<reference evidence="15 16" key="1">
    <citation type="submission" date="2020-04" db="EMBL/GenBank/DDBJ databases">
        <title>Hymenobacter polaris sp. nov., isolated from Arctic soil.</title>
        <authorList>
            <person name="Dahal R.H."/>
        </authorList>
    </citation>
    <scope>NUCLEOTIDE SEQUENCE [LARGE SCALE GENOMIC DNA]</scope>
    <source>
        <strain evidence="15 16">RP-2-7</strain>
    </source>
</reference>
<keyword evidence="7 10" id="KW-0472">Membrane</keyword>
<keyword evidence="4 10" id="KW-0812">Transmembrane</keyword>
<comment type="subcellular location">
    <subcellularLocation>
        <location evidence="1 10">Cell outer membrane</location>
        <topology evidence="1 10">Multi-pass membrane protein</topology>
    </subcellularLocation>
</comment>
<dbReference type="GO" id="GO:0015344">
    <property type="term" value="F:siderophore uptake transmembrane transporter activity"/>
    <property type="evidence" value="ECO:0007669"/>
    <property type="project" value="TreeGrafter"/>
</dbReference>
<dbReference type="PANTHER" id="PTHR30069:SF29">
    <property type="entry name" value="HEMOGLOBIN AND HEMOGLOBIN-HAPTOGLOBIN-BINDING PROTEIN 1-RELATED"/>
    <property type="match status" value="1"/>
</dbReference>
<dbReference type="Proteomes" id="UP000559626">
    <property type="component" value="Unassembled WGS sequence"/>
</dbReference>
<feature type="signal peptide" evidence="12">
    <location>
        <begin position="1"/>
        <end position="23"/>
    </location>
</feature>
<gene>
    <name evidence="15" type="ORF">HHL22_20930</name>
</gene>
<dbReference type="SUPFAM" id="SSF56935">
    <property type="entry name" value="Porins"/>
    <property type="match status" value="1"/>
</dbReference>
<dbReference type="NCBIfam" id="TIGR04056">
    <property type="entry name" value="OMP_RagA_SusC"/>
    <property type="match status" value="1"/>
</dbReference>